<feature type="compositionally biased region" description="Gly residues" evidence="1">
    <location>
        <begin position="178"/>
        <end position="189"/>
    </location>
</feature>
<dbReference type="EMBL" id="FNXT01001184">
    <property type="protein sequence ID" value="SZX73108.1"/>
    <property type="molecule type" value="Genomic_DNA"/>
</dbReference>
<protein>
    <submittedName>
        <fullName evidence="2">Uncharacterized protein</fullName>
    </submittedName>
</protein>
<accession>A0A383W645</accession>
<name>A0A383W645_TETOB</name>
<evidence type="ECO:0000256" key="1">
    <source>
        <dbReference type="SAM" id="MobiDB-lite"/>
    </source>
</evidence>
<evidence type="ECO:0000313" key="2">
    <source>
        <dbReference type="EMBL" id="SZX73108.1"/>
    </source>
</evidence>
<organism evidence="2 3">
    <name type="scientific">Tetradesmus obliquus</name>
    <name type="common">Green alga</name>
    <name type="synonym">Acutodesmus obliquus</name>
    <dbReference type="NCBI Taxonomy" id="3088"/>
    <lineage>
        <taxon>Eukaryota</taxon>
        <taxon>Viridiplantae</taxon>
        <taxon>Chlorophyta</taxon>
        <taxon>core chlorophytes</taxon>
        <taxon>Chlorophyceae</taxon>
        <taxon>CS clade</taxon>
        <taxon>Sphaeropleales</taxon>
        <taxon>Scenedesmaceae</taxon>
        <taxon>Tetradesmus</taxon>
    </lineage>
</organism>
<proteinExistence type="predicted"/>
<evidence type="ECO:0000313" key="3">
    <source>
        <dbReference type="Proteomes" id="UP000256970"/>
    </source>
</evidence>
<dbReference type="Proteomes" id="UP000256970">
    <property type="component" value="Unassembled WGS sequence"/>
</dbReference>
<gene>
    <name evidence="2" type="ORF">BQ4739_LOCUS13225</name>
</gene>
<reference evidence="2 3" key="1">
    <citation type="submission" date="2016-10" db="EMBL/GenBank/DDBJ databases">
        <authorList>
            <person name="Cai Z."/>
        </authorList>
    </citation>
    <scope>NUCLEOTIDE SEQUENCE [LARGE SCALE GENOMIC DNA]</scope>
</reference>
<sequence>MLEQQQQQQQFDPHLASAVMGLAAAELNVVEVLAIMWPSGSNSSSSNRHSWFSSSTPLSNVALPAAHLAAAVLANSADQHDVRWAVKVAMQLCQGLVDELEGADDSAASGASDMVLLPAAGSQDSPALPLQQLLRSTELLQLLAATHALHVQHLACRLCSSSSSSSSSSVSSSSSSSSGGGSGSDGNGGHCRSRNGSQE</sequence>
<dbReference type="AlphaFoldDB" id="A0A383W645"/>
<feature type="compositionally biased region" description="Low complexity" evidence="1">
    <location>
        <begin position="160"/>
        <end position="177"/>
    </location>
</feature>
<keyword evidence="3" id="KW-1185">Reference proteome</keyword>
<feature type="region of interest" description="Disordered" evidence="1">
    <location>
        <begin position="160"/>
        <end position="199"/>
    </location>
</feature>